<dbReference type="SMART" id="SM00320">
    <property type="entry name" value="WD40"/>
    <property type="match status" value="11"/>
</dbReference>
<keyword evidence="1 3" id="KW-0853">WD repeat</keyword>
<sequence length="807" mass="93419">MVRGLKKNKKTNRKNLQEISRLVLKYSKNIINTLHEQSKENIKQLKKRILLEKLKLLNSRLYKNQNTSQNKTIYKDFHSKKLIIKLINKINHILECYKSEKFSISLKTRISEKSLLEREQFFGEEYGVYLDYHSSSIVCMILNTNNQLLITGSCDHSVRLLNMKTKCPFSQPIYHDAAVTALALSVCELYMAVGTENSSVFLYSFPDLTYLFTYHISRDKITSMVFTKNSKYLVVSTFDGVIRMLDTISYEEEWNIPSDLSVILHITLGQYSNLLLSSSTNKIVTLWDLAKKSKICEFKGHNGSIIKGLFIHNDSQILTGGLDLTFKLWDISSQNHIKTYTTRSNISTFELYDSNKKIVYGDSDYKIILCDLPSFTELSIILGHSDKINCILISNNKKYLLSCSGQYIDSHDSSLCIWDLSMFSLSFKIICKVSKPVCYIISYDEKYLLVGSTCSSLLIFRINTCKCLKAIKTESGQISALGFSICQNFFCIGYMNGVIEMWGFYVKDLQENNESYDRDEKSVHIAKKSHFNMHESPVTCLVFSKNGVFVSSDMNGDIYVWDLLSESILFMLKYHKDEISRLLLIRNDKYLVSSSRDKNVCIWDMNNKKLQQVYGCDEGIIQCFYIDNNELLMCYALENVVFLRNIEKKRQIAEFVHSEKINGLCIYQNSYCITSSNDKTIRIWNISTLSVIGILSCENMGIIRESLFIKNKLIAYITDKAIKIVNIYEVVKSLGLNDFICYNAIQVYKLYVSWVKNIEFYDYSKCVITESLGGCYTLWCLERKKPLKSSSSLWKIREYFDKFYRKL</sequence>
<accession>A0A1R2CRB6</accession>
<proteinExistence type="predicted"/>
<dbReference type="CDD" id="cd00200">
    <property type="entry name" value="WD40"/>
    <property type="match status" value="1"/>
</dbReference>
<keyword evidence="6" id="KW-1185">Reference proteome</keyword>
<feature type="repeat" description="WD" evidence="3">
    <location>
        <begin position="531"/>
        <end position="571"/>
    </location>
</feature>
<dbReference type="PANTHER" id="PTHR19848:SF8">
    <property type="entry name" value="F-BOX AND WD REPEAT DOMAIN CONTAINING 7"/>
    <property type="match status" value="1"/>
</dbReference>
<dbReference type="Pfam" id="PF00400">
    <property type="entry name" value="WD40"/>
    <property type="match status" value="7"/>
</dbReference>
<evidence type="ECO:0000256" key="3">
    <source>
        <dbReference type="PROSITE-ProRule" id="PRU00221"/>
    </source>
</evidence>
<dbReference type="OrthoDB" id="376237at2759"/>
<comment type="caution">
    <text evidence="5">The sequence shown here is derived from an EMBL/GenBank/DDBJ whole genome shotgun (WGS) entry which is preliminary data.</text>
</comment>
<feature type="repeat" description="WD" evidence="3">
    <location>
        <begin position="572"/>
        <end position="613"/>
    </location>
</feature>
<dbReference type="AlphaFoldDB" id="A0A1R2CRB6"/>
<keyword evidence="2" id="KW-0677">Repeat</keyword>
<gene>
    <name evidence="5" type="ORF">SteCoe_5928</name>
</gene>
<feature type="repeat" description="WD" evidence="3">
    <location>
        <begin position="130"/>
        <end position="165"/>
    </location>
</feature>
<dbReference type="PROSITE" id="PS50294">
    <property type="entry name" value="WD_REPEATS_REGION"/>
    <property type="match status" value="3"/>
</dbReference>
<dbReference type="Proteomes" id="UP000187209">
    <property type="component" value="Unassembled WGS sequence"/>
</dbReference>
<dbReference type="InterPro" id="IPR036322">
    <property type="entry name" value="WD40_repeat_dom_sf"/>
</dbReference>
<evidence type="ECO:0000256" key="1">
    <source>
        <dbReference type="ARBA" id="ARBA00022574"/>
    </source>
</evidence>
<dbReference type="SUPFAM" id="SSF50978">
    <property type="entry name" value="WD40 repeat-like"/>
    <property type="match status" value="3"/>
</dbReference>
<protein>
    <submittedName>
        <fullName evidence="5">Uncharacterized protein</fullName>
    </submittedName>
</protein>
<keyword evidence="4" id="KW-0175">Coiled coil</keyword>
<feature type="coiled-coil region" evidence="4">
    <location>
        <begin position="28"/>
        <end position="55"/>
    </location>
</feature>
<evidence type="ECO:0000313" key="6">
    <source>
        <dbReference type="Proteomes" id="UP000187209"/>
    </source>
</evidence>
<organism evidence="5 6">
    <name type="scientific">Stentor coeruleus</name>
    <dbReference type="NCBI Taxonomy" id="5963"/>
    <lineage>
        <taxon>Eukaryota</taxon>
        <taxon>Sar</taxon>
        <taxon>Alveolata</taxon>
        <taxon>Ciliophora</taxon>
        <taxon>Postciliodesmatophora</taxon>
        <taxon>Heterotrichea</taxon>
        <taxon>Heterotrichida</taxon>
        <taxon>Stentoridae</taxon>
        <taxon>Stentor</taxon>
    </lineage>
</organism>
<dbReference type="PANTHER" id="PTHR19848">
    <property type="entry name" value="WD40 REPEAT PROTEIN"/>
    <property type="match status" value="1"/>
</dbReference>
<dbReference type="InterPro" id="IPR001680">
    <property type="entry name" value="WD40_rpt"/>
</dbReference>
<dbReference type="PRINTS" id="PR00320">
    <property type="entry name" value="GPROTEINBRPT"/>
</dbReference>
<dbReference type="InterPro" id="IPR020472">
    <property type="entry name" value="WD40_PAC1"/>
</dbReference>
<name>A0A1R2CRB6_9CILI</name>
<feature type="repeat" description="WD" evidence="3">
    <location>
        <begin position="654"/>
        <end position="694"/>
    </location>
</feature>
<dbReference type="InterPro" id="IPR015943">
    <property type="entry name" value="WD40/YVTN_repeat-like_dom_sf"/>
</dbReference>
<evidence type="ECO:0000313" key="5">
    <source>
        <dbReference type="EMBL" id="OMJ91552.1"/>
    </source>
</evidence>
<dbReference type="Gene3D" id="2.130.10.10">
    <property type="entry name" value="YVTN repeat-like/Quinoprotein amine dehydrogenase"/>
    <property type="match status" value="3"/>
</dbReference>
<dbReference type="PROSITE" id="PS50082">
    <property type="entry name" value="WD_REPEATS_2"/>
    <property type="match status" value="5"/>
</dbReference>
<evidence type="ECO:0000256" key="2">
    <source>
        <dbReference type="ARBA" id="ARBA00022737"/>
    </source>
</evidence>
<dbReference type="InterPro" id="IPR019775">
    <property type="entry name" value="WD40_repeat_CS"/>
</dbReference>
<dbReference type="PROSITE" id="PS00678">
    <property type="entry name" value="WD_REPEATS_1"/>
    <property type="match status" value="2"/>
</dbReference>
<evidence type="ECO:0000256" key="4">
    <source>
        <dbReference type="SAM" id="Coils"/>
    </source>
</evidence>
<dbReference type="EMBL" id="MPUH01000079">
    <property type="protein sequence ID" value="OMJ91552.1"/>
    <property type="molecule type" value="Genomic_DNA"/>
</dbReference>
<reference evidence="5 6" key="1">
    <citation type="submission" date="2016-11" db="EMBL/GenBank/DDBJ databases">
        <title>The macronuclear genome of Stentor coeruleus: a giant cell with tiny introns.</title>
        <authorList>
            <person name="Slabodnick M."/>
            <person name="Ruby J.G."/>
            <person name="Reiff S.B."/>
            <person name="Swart E.C."/>
            <person name="Gosai S."/>
            <person name="Prabakaran S."/>
            <person name="Witkowska E."/>
            <person name="Larue G.E."/>
            <person name="Fisher S."/>
            <person name="Freeman R.M."/>
            <person name="Gunawardena J."/>
            <person name="Chu W."/>
            <person name="Stover N.A."/>
            <person name="Gregory B.D."/>
            <person name="Nowacki M."/>
            <person name="Derisi J."/>
            <person name="Roy S.W."/>
            <person name="Marshall W.F."/>
            <person name="Sood P."/>
        </authorList>
    </citation>
    <scope>NUCLEOTIDE SEQUENCE [LARGE SCALE GENOMIC DNA]</scope>
    <source>
        <strain evidence="5">WM001</strain>
    </source>
</reference>
<feature type="repeat" description="WD" evidence="3">
    <location>
        <begin position="298"/>
        <end position="339"/>
    </location>
</feature>